<keyword evidence="3" id="KW-1185">Reference proteome</keyword>
<dbReference type="InterPro" id="IPR036915">
    <property type="entry name" value="Cyclin-like_sf"/>
</dbReference>
<sequence length="396" mass="44805">MRWVCLFRVPSVSGVRRAYYQVPTQIVAPVELLYRNITCSVRSRSLVAKETAQEMFGILTKQWEAMHPEATNVFSRPRALHITESAERAKTGFKFKFFVCVPSERAFECAEKLNSAAAAKGLSHFRPGGWTVGKAEELDAEYWLARREELVAQEMERPVNVAYIDQHPELSWSHRTNVIIFILDMVFNEEWSIATQHAAIRIFDFFMSRASNVPRNRLEHIAMASATLAAKLHDVEIINLSHLSDAYLGNDEANIPTKIAELEQLALGAAVWDPNISLNMTTPYSYFEFLCSEEDAGFEQLVSLLCHCAILHNETLLLTMADLVSGAIVIAKKLLQFEDPWDQRDIKMMGLSARAAAENANFVTSAVSSVKDDLSSNKHVFRTNPNFEFIEQLLRE</sequence>
<dbReference type="EMBL" id="KQ965734">
    <property type="protein sequence ID" value="KXS21057.1"/>
    <property type="molecule type" value="Genomic_DNA"/>
</dbReference>
<dbReference type="STRING" id="1344416.A0A139AWH3"/>
<dbReference type="SUPFAM" id="SSF47954">
    <property type="entry name" value="Cyclin-like"/>
    <property type="match status" value="1"/>
</dbReference>
<evidence type="ECO:0000259" key="1">
    <source>
        <dbReference type="Pfam" id="PF00134"/>
    </source>
</evidence>
<protein>
    <recommendedName>
        <fullName evidence="1">Cyclin N-terminal domain-containing protein</fullName>
    </recommendedName>
</protein>
<dbReference type="Gene3D" id="1.10.472.10">
    <property type="entry name" value="Cyclin-like"/>
    <property type="match status" value="2"/>
</dbReference>
<organism evidence="2 3">
    <name type="scientific">Gonapodya prolifera (strain JEL478)</name>
    <name type="common">Monoblepharis prolifera</name>
    <dbReference type="NCBI Taxonomy" id="1344416"/>
    <lineage>
        <taxon>Eukaryota</taxon>
        <taxon>Fungi</taxon>
        <taxon>Fungi incertae sedis</taxon>
        <taxon>Chytridiomycota</taxon>
        <taxon>Chytridiomycota incertae sedis</taxon>
        <taxon>Monoblepharidomycetes</taxon>
        <taxon>Monoblepharidales</taxon>
        <taxon>Gonapodyaceae</taxon>
        <taxon>Gonapodya</taxon>
    </lineage>
</organism>
<dbReference type="Pfam" id="PF00134">
    <property type="entry name" value="Cyclin_N"/>
    <property type="match status" value="1"/>
</dbReference>
<name>A0A139AWH3_GONPJ</name>
<gene>
    <name evidence="2" type="ORF">M427DRAFT_351295</name>
</gene>
<evidence type="ECO:0000313" key="2">
    <source>
        <dbReference type="EMBL" id="KXS21057.1"/>
    </source>
</evidence>
<dbReference type="InterPro" id="IPR006671">
    <property type="entry name" value="Cyclin_N"/>
</dbReference>
<evidence type="ECO:0000313" key="3">
    <source>
        <dbReference type="Proteomes" id="UP000070544"/>
    </source>
</evidence>
<proteinExistence type="predicted"/>
<accession>A0A139AWH3</accession>
<feature type="domain" description="Cyclin N-terminal" evidence="1">
    <location>
        <begin position="150"/>
        <end position="269"/>
    </location>
</feature>
<dbReference type="AlphaFoldDB" id="A0A139AWH3"/>
<reference evidence="2 3" key="1">
    <citation type="journal article" date="2015" name="Genome Biol. Evol.">
        <title>Phylogenomic analyses indicate that early fungi evolved digesting cell walls of algal ancestors of land plants.</title>
        <authorList>
            <person name="Chang Y."/>
            <person name="Wang S."/>
            <person name="Sekimoto S."/>
            <person name="Aerts A.L."/>
            <person name="Choi C."/>
            <person name="Clum A."/>
            <person name="LaButti K.M."/>
            <person name="Lindquist E.A."/>
            <person name="Yee Ngan C."/>
            <person name="Ohm R.A."/>
            <person name="Salamov A.A."/>
            <person name="Grigoriev I.V."/>
            <person name="Spatafora J.W."/>
            <person name="Berbee M.L."/>
        </authorList>
    </citation>
    <scope>NUCLEOTIDE SEQUENCE [LARGE SCALE GENOMIC DNA]</scope>
    <source>
        <strain evidence="2 3">JEL478</strain>
    </source>
</reference>
<dbReference type="Proteomes" id="UP000070544">
    <property type="component" value="Unassembled WGS sequence"/>
</dbReference>